<reference evidence="1 2" key="1">
    <citation type="submission" date="2021-06" db="EMBL/GenBank/DDBJ databases">
        <authorList>
            <person name="Kallberg Y."/>
            <person name="Tangrot J."/>
            <person name="Rosling A."/>
        </authorList>
    </citation>
    <scope>NUCLEOTIDE SEQUENCE [LARGE SCALE GENOMIC DNA]</scope>
    <source>
        <strain evidence="1 2">120-4 pot B 10/14</strain>
    </source>
</reference>
<accession>A0ABN7XCT7</accession>
<evidence type="ECO:0000313" key="2">
    <source>
        <dbReference type="Proteomes" id="UP000789901"/>
    </source>
</evidence>
<comment type="caution">
    <text evidence="1">The sequence shown here is derived from an EMBL/GenBank/DDBJ whole genome shotgun (WGS) entry which is preliminary data.</text>
</comment>
<dbReference type="Proteomes" id="UP000789901">
    <property type="component" value="Unassembled WGS sequence"/>
</dbReference>
<feature type="non-terminal residue" evidence="1">
    <location>
        <position position="1"/>
    </location>
</feature>
<gene>
    <name evidence="1" type="ORF">GMARGA_LOCUS41271</name>
</gene>
<dbReference type="EMBL" id="CAJVQB010112080">
    <property type="protein sequence ID" value="CAG8852450.1"/>
    <property type="molecule type" value="Genomic_DNA"/>
</dbReference>
<proteinExistence type="predicted"/>
<organism evidence="1 2">
    <name type="scientific">Gigaspora margarita</name>
    <dbReference type="NCBI Taxonomy" id="4874"/>
    <lineage>
        <taxon>Eukaryota</taxon>
        <taxon>Fungi</taxon>
        <taxon>Fungi incertae sedis</taxon>
        <taxon>Mucoromycota</taxon>
        <taxon>Glomeromycotina</taxon>
        <taxon>Glomeromycetes</taxon>
        <taxon>Diversisporales</taxon>
        <taxon>Gigasporaceae</taxon>
        <taxon>Gigaspora</taxon>
    </lineage>
</organism>
<evidence type="ECO:0000313" key="1">
    <source>
        <dbReference type="EMBL" id="CAG8852450.1"/>
    </source>
</evidence>
<feature type="non-terminal residue" evidence="1">
    <location>
        <position position="108"/>
    </location>
</feature>
<protein>
    <submittedName>
        <fullName evidence="1">2440_t:CDS:1</fullName>
    </submittedName>
</protein>
<keyword evidence="2" id="KW-1185">Reference proteome</keyword>
<name>A0ABN7XCT7_GIGMA</name>
<sequence>AIRQQLPHDIPIVRGEPRSVDFIMNKSLLPYTKVKTDLIYNKLHAGGTNSNTQKDSISVFLHCPGLVHQSEFTRSLGVSMGLDHKALRILGFWRQLVGGSLGESKIHW</sequence>